<keyword evidence="4" id="KW-1133">Transmembrane helix</keyword>
<feature type="region of interest" description="Disordered" evidence="3">
    <location>
        <begin position="1227"/>
        <end position="1290"/>
    </location>
</feature>
<dbReference type="RefSeq" id="WP_115870765.1">
    <property type="nucleotide sequence ID" value="NZ_JAEDAQ010000002.1"/>
</dbReference>
<keyword evidence="2" id="KW-0175">Coiled coil</keyword>
<reference evidence="6 7" key="1">
    <citation type="submission" date="2020-12" db="EMBL/GenBank/DDBJ databases">
        <title>Genomic analysis of Staphylococcus felis from a cat with skin infection.</title>
        <authorList>
            <person name="Aslantas O."/>
            <person name="Keskin O."/>
            <person name="Buyukaltay K."/>
            <person name="Gullu Yucetepe A."/>
        </authorList>
    </citation>
    <scope>NUCLEOTIDE SEQUENCE [LARGE SCALE GENOMIC DNA]</scope>
    <source>
        <strain evidence="6 7">HARRANVET</strain>
    </source>
</reference>
<dbReference type="Proteomes" id="UP000597038">
    <property type="component" value="Unassembled WGS sequence"/>
</dbReference>
<evidence type="ECO:0000256" key="1">
    <source>
        <dbReference type="ARBA" id="ARBA00022612"/>
    </source>
</evidence>
<sequence length="1486" mass="156485">MAQKYDIAARLHADATGFIASFKAAEQAVESFNRAVSRTNVTAATSNLGAFQTANNKSEEAVAKNVRQLDRFNRTARGFALTGIAGAAAFGAAMIGSLSAFSSYESALAGVKKTVNATAKEYRDMDLAFRKMATSMPASYEEIARVAEVAGQLGVEKDSVVEFTDTMIRLGESTVLSAEDAAMGIQRVMNVMGTASGDVDRFGATLVALGNNFSTNEDEILEMTQRLSGMANQMGMSEADAMALATAMSSVGIKAEMGGSAMSRTMVKMNTALQQGGAEAQKWADIMGMSVEDASRLMKEDAYSALLKMLEGMEQAQEGGKNLDDILKDLGITELRQVDTLKRLVGATDQVSNAQKIANGAWKENTALIEESNKRFETFASKVQMMWNRVRNIFANMGAAIAGSKSEIAGALDGILQKIEQVTDKFIDSEGDVTRFGQKFAEAAKAIVAASAVVGLAGAAFMAFGPAGAVTVGVVAGLGAIVLAGKKVADYFNAGPLEKGMRQIEHISDDTTHKSASKYLEMKDNVSKYMSQLKMQTGAEAEQTRGKIVSEFEKMAQETVAALDKEQAQMEGMIESFMEGATGPQLDALKKAKTEVQQHYQEAKKQAMDFSKTMADVMNNHIDKTGRITTEGMRMFSQAAKGMDETFGTALANSTEELSKLQAGFDEIIASGSPQQIQDSLSKMARATIDSIKEVNKGYDEYINQIKASGLATEEQNILIDFANQKRAEETKALIENLRGHEKLAREKDSGIDATKGLMAEEERLLEILQEEGPIAKQALESLGLLTDGKSDLEKGSKNATKALDEENEKLRNSSLEYLKLGDTLGKIPEKYKQIAEGSKETAEAVGKDFVTKFKDGFEGVDITGVGRMKLDEFVKGVQDGSLKVNDVAVAQINKMRAALGKDSLTPEGRKALESFVSGIKNGSESVSAVAKQLGLSLKDGATVDLGPKGKVTTESFVKGLQDGTYGIAEFSAMLEQRLQEMAKKDLTAVGQEDMSTLSAGLNAGLLSVNEVGTMLESSLKTNSQVDLTEEGRKSIQTLLNGLKNGSVSVPEFLSEYKQILKTQSKADLTPEGTETMNTFNSGLQTGAGPIKETANQTKLGVETALSSTTDGGGGNKAGMMMNDGLAMLNPLVAETANGISTATETNLANTTDGGGGNKAGSTFNQGLGSFLAYILQTGNSIVTGTSTTLGSATDGGGGVKAGSEMNSGLLGFLGRITGTANIIKGGTQNTLGSTTDGGGGNKSGSQFNRGLSGNVGPIKSTSNNIKSGTQSILGSATDGGGGNRAGSQFVSGLGSNSGAARSAGSNVASSGKGGLGSIGGTFGLGQNFGQGFVNGIASMVGAAVRAASSLASAALGAIRRAQRSASPSKETRKLGGDFGDGYWLGVERKKKEAMKASASLASTSLEAFEKALGKNPFDLGAVADMRQNMHALRPQMNKLVTNNLSIDVPRTRMKLDVNVHADQEWIRADVNEGNAIDERLNYMGR</sequence>
<organism evidence="6 7">
    <name type="scientific">Staphylococcus felis</name>
    <dbReference type="NCBI Taxonomy" id="46127"/>
    <lineage>
        <taxon>Bacteria</taxon>
        <taxon>Bacillati</taxon>
        <taxon>Bacillota</taxon>
        <taxon>Bacilli</taxon>
        <taxon>Bacillales</taxon>
        <taxon>Staphylococcaceae</taxon>
        <taxon>Staphylococcus</taxon>
    </lineage>
</organism>
<protein>
    <submittedName>
        <fullName evidence="6">Phage tail tape measure protein</fullName>
    </submittedName>
</protein>
<dbReference type="InterPro" id="IPR010090">
    <property type="entry name" value="Phage_tape_meas"/>
</dbReference>
<evidence type="ECO:0000313" key="7">
    <source>
        <dbReference type="Proteomes" id="UP000597038"/>
    </source>
</evidence>
<accession>A0ABS0QLN4</accession>
<evidence type="ECO:0000259" key="5">
    <source>
        <dbReference type="Pfam" id="PF10145"/>
    </source>
</evidence>
<feature type="transmembrane region" description="Helical" evidence="4">
    <location>
        <begin position="79"/>
        <end position="101"/>
    </location>
</feature>
<feature type="domain" description="Phage tail tape measure protein" evidence="5">
    <location>
        <begin position="130"/>
        <end position="319"/>
    </location>
</feature>
<evidence type="ECO:0000256" key="4">
    <source>
        <dbReference type="SAM" id="Phobius"/>
    </source>
</evidence>
<dbReference type="NCBIfam" id="TIGR01760">
    <property type="entry name" value="tape_meas_TP901"/>
    <property type="match status" value="1"/>
</dbReference>
<keyword evidence="4" id="KW-0472">Membrane</keyword>
<feature type="compositionally biased region" description="Polar residues" evidence="3">
    <location>
        <begin position="1260"/>
        <end position="1275"/>
    </location>
</feature>
<name>A0ABS0QLN4_9STAP</name>
<feature type="coiled-coil region" evidence="2">
    <location>
        <begin position="752"/>
        <end position="817"/>
    </location>
</feature>
<evidence type="ECO:0000256" key="3">
    <source>
        <dbReference type="SAM" id="MobiDB-lite"/>
    </source>
</evidence>
<gene>
    <name evidence="6" type="ORF">I9026_01940</name>
</gene>
<keyword evidence="4" id="KW-0812">Transmembrane</keyword>
<evidence type="ECO:0000313" key="6">
    <source>
        <dbReference type="EMBL" id="MBH9580133.1"/>
    </source>
</evidence>
<keyword evidence="7" id="KW-1185">Reference proteome</keyword>
<dbReference type="EMBL" id="JAEDAQ010000002">
    <property type="protein sequence ID" value="MBH9580133.1"/>
    <property type="molecule type" value="Genomic_DNA"/>
</dbReference>
<comment type="caution">
    <text evidence="6">The sequence shown here is derived from an EMBL/GenBank/DDBJ whole genome shotgun (WGS) entry which is preliminary data.</text>
</comment>
<keyword evidence="1" id="KW-1188">Viral release from host cell</keyword>
<proteinExistence type="predicted"/>
<evidence type="ECO:0000256" key="2">
    <source>
        <dbReference type="SAM" id="Coils"/>
    </source>
</evidence>
<dbReference type="PANTHER" id="PTHR37813:SF1">
    <property type="entry name" value="FELS-2 PROPHAGE PROTEIN"/>
    <property type="match status" value="1"/>
</dbReference>
<dbReference type="Pfam" id="PF10145">
    <property type="entry name" value="PhageMin_Tail"/>
    <property type="match status" value="1"/>
</dbReference>
<dbReference type="PANTHER" id="PTHR37813">
    <property type="entry name" value="FELS-2 PROPHAGE PROTEIN"/>
    <property type="match status" value="1"/>
</dbReference>